<protein>
    <submittedName>
        <fullName evidence="1">Uncharacterized protein</fullName>
    </submittedName>
</protein>
<dbReference type="Proteomes" id="UP000034588">
    <property type="component" value="Unassembled WGS sequence"/>
</dbReference>
<proteinExistence type="predicted"/>
<dbReference type="EMBL" id="LCQD01000002">
    <property type="protein sequence ID" value="KKW13359.1"/>
    <property type="molecule type" value="Genomic_DNA"/>
</dbReference>
<organism evidence="1 2">
    <name type="scientific">Candidatus Gottesmanbacteria bacterium GW2011_GWB1_49_7</name>
    <dbReference type="NCBI Taxonomy" id="1618448"/>
    <lineage>
        <taxon>Bacteria</taxon>
        <taxon>Candidatus Gottesmaniibacteriota</taxon>
    </lineage>
</organism>
<accession>A0A0G1Z3I7</accession>
<reference evidence="1 2" key="1">
    <citation type="journal article" date="2015" name="Nature">
        <title>rRNA introns, odd ribosomes, and small enigmatic genomes across a large radiation of phyla.</title>
        <authorList>
            <person name="Brown C.T."/>
            <person name="Hug L.A."/>
            <person name="Thomas B.C."/>
            <person name="Sharon I."/>
            <person name="Castelle C.J."/>
            <person name="Singh A."/>
            <person name="Wilkins M.J."/>
            <person name="Williams K.H."/>
            <person name="Banfield J.F."/>
        </authorList>
    </citation>
    <scope>NUCLEOTIDE SEQUENCE [LARGE SCALE GENOMIC DNA]</scope>
</reference>
<evidence type="ECO:0000313" key="1">
    <source>
        <dbReference type="EMBL" id="KKW13359.1"/>
    </source>
</evidence>
<comment type="caution">
    <text evidence="1">The sequence shown here is derived from an EMBL/GenBank/DDBJ whole genome shotgun (WGS) entry which is preliminary data.</text>
</comment>
<sequence length="78" mass="8933">MKRFDDISRVFLPVPKWCGGFGLAPLDRPVEEAALPERRPGRMVETPLGRGQQVLRHECAGNFWTVEGYLIEGIFYQK</sequence>
<evidence type="ECO:0000313" key="2">
    <source>
        <dbReference type="Proteomes" id="UP000034588"/>
    </source>
</evidence>
<name>A0A0G1Z3I7_9BACT</name>
<gene>
    <name evidence="1" type="ORF">UY48_C0002G0050</name>
</gene>
<dbReference type="AlphaFoldDB" id="A0A0G1Z3I7"/>